<sequence>MICSILLPHGGHRDDVSYLEAFIVDSILTGRRVHDVGVDLSRETDFEAPTSYDTYDEQSLGHMKFEKAPDGSYIRKAEQQARRQDQIHPGVKEEAEIREMEDGLDPQRDFEQRKPELDIPSEGIHVEATFSEPMMIEPSFTTGPSSQPSFTELPSQAPHIPDHAP</sequence>
<dbReference type="EMBL" id="QGNW01001696">
    <property type="protein sequence ID" value="RVW33045.1"/>
    <property type="molecule type" value="Genomic_DNA"/>
</dbReference>
<gene>
    <name evidence="3" type="ORF">CK203_041431</name>
    <name evidence="2" type="ORF">CK203_101221</name>
</gene>
<organism evidence="2 4">
    <name type="scientific">Vitis vinifera</name>
    <name type="common">Grape</name>
    <dbReference type="NCBI Taxonomy" id="29760"/>
    <lineage>
        <taxon>Eukaryota</taxon>
        <taxon>Viridiplantae</taxon>
        <taxon>Streptophyta</taxon>
        <taxon>Embryophyta</taxon>
        <taxon>Tracheophyta</taxon>
        <taxon>Spermatophyta</taxon>
        <taxon>Magnoliopsida</taxon>
        <taxon>eudicotyledons</taxon>
        <taxon>Gunneridae</taxon>
        <taxon>Pentapetalae</taxon>
        <taxon>rosids</taxon>
        <taxon>Vitales</taxon>
        <taxon>Vitaceae</taxon>
        <taxon>Viteae</taxon>
        <taxon>Vitis</taxon>
    </lineage>
</organism>
<feature type="compositionally biased region" description="Polar residues" evidence="1">
    <location>
        <begin position="139"/>
        <end position="154"/>
    </location>
</feature>
<evidence type="ECO:0000313" key="4">
    <source>
        <dbReference type="Proteomes" id="UP000288805"/>
    </source>
</evidence>
<evidence type="ECO:0000313" key="2">
    <source>
        <dbReference type="EMBL" id="RVW33045.1"/>
    </source>
</evidence>
<evidence type="ECO:0000256" key="1">
    <source>
        <dbReference type="SAM" id="MobiDB-lite"/>
    </source>
</evidence>
<accession>A0A438DC58</accession>
<protein>
    <submittedName>
        <fullName evidence="2">Uncharacterized protein</fullName>
    </submittedName>
</protein>
<dbReference type="Proteomes" id="UP000288805">
    <property type="component" value="Unassembled WGS sequence"/>
</dbReference>
<reference evidence="2 4" key="1">
    <citation type="journal article" date="2018" name="PLoS Genet.">
        <title>Population sequencing reveals clonal diversity and ancestral inbreeding in the grapevine cultivar Chardonnay.</title>
        <authorList>
            <person name="Roach M.J."/>
            <person name="Johnson D.L."/>
            <person name="Bohlmann J."/>
            <person name="van Vuuren H.J."/>
            <person name="Jones S.J."/>
            <person name="Pretorius I.S."/>
            <person name="Schmidt S.A."/>
            <person name="Borneman A.R."/>
        </authorList>
    </citation>
    <scope>NUCLEOTIDE SEQUENCE [LARGE SCALE GENOMIC DNA]</scope>
    <source>
        <strain evidence="4">cv. Chardonnay</strain>
        <strain evidence="2">I10V1</strain>
        <tissue evidence="2">Leaf</tissue>
    </source>
</reference>
<feature type="compositionally biased region" description="Basic and acidic residues" evidence="1">
    <location>
        <begin position="77"/>
        <end position="117"/>
    </location>
</feature>
<name>A0A438DC58_VITVI</name>
<evidence type="ECO:0000313" key="3">
    <source>
        <dbReference type="EMBL" id="RVW86002.1"/>
    </source>
</evidence>
<feature type="region of interest" description="Disordered" evidence="1">
    <location>
        <begin position="77"/>
        <end position="122"/>
    </location>
</feature>
<dbReference type="AlphaFoldDB" id="A0A438DC58"/>
<proteinExistence type="predicted"/>
<feature type="region of interest" description="Disordered" evidence="1">
    <location>
        <begin position="136"/>
        <end position="165"/>
    </location>
</feature>
<dbReference type="EMBL" id="QGNW01000198">
    <property type="protein sequence ID" value="RVW86002.1"/>
    <property type="molecule type" value="Genomic_DNA"/>
</dbReference>
<comment type="caution">
    <text evidence="2">The sequence shown here is derived from an EMBL/GenBank/DDBJ whole genome shotgun (WGS) entry which is preliminary data.</text>
</comment>